<keyword evidence="4" id="KW-1185">Reference proteome</keyword>
<keyword evidence="2" id="KW-0472">Membrane</keyword>
<proteinExistence type="predicted"/>
<name>A0ABP8MEX8_9BACT</name>
<keyword evidence="2" id="KW-1133">Transmembrane helix</keyword>
<comment type="caution">
    <text evidence="3">The sequence shown here is derived from an EMBL/GenBank/DDBJ whole genome shotgun (WGS) entry which is preliminary data.</text>
</comment>
<feature type="transmembrane region" description="Helical" evidence="2">
    <location>
        <begin position="12"/>
        <end position="32"/>
    </location>
</feature>
<evidence type="ECO:0000256" key="1">
    <source>
        <dbReference type="SAM" id="MobiDB-lite"/>
    </source>
</evidence>
<feature type="compositionally biased region" description="Basic residues" evidence="1">
    <location>
        <begin position="56"/>
        <end position="66"/>
    </location>
</feature>
<dbReference type="Proteomes" id="UP001501410">
    <property type="component" value="Unassembled WGS sequence"/>
</dbReference>
<accession>A0ABP8MEX8</accession>
<reference evidence="4" key="1">
    <citation type="journal article" date="2019" name="Int. J. Syst. Evol. Microbiol.">
        <title>The Global Catalogue of Microorganisms (GCM) 10K type strain sequencing project: providing services to taxonomists for standard genome sequencing and annotation.</title>
        <authorList>
            <consortium name="The Broad Institute Genomics Platform"/>
            <consortium name="The Broad Institute Genome Sequencing Center for Infectious Disease"/>
            <person name="Wu L."/>
            <person name="Ma J."/>
        </authorList>
    </citation>
    <scope>NUCLEOTIDE SEQUENCE [LARGE SCALE GENOMIC DNA]</scope>
    <source>
        <strain evidence="4">JCM 31921</strain>
    </source>
</reference>
<dbReference type="EMBL" id="BAABEZ010000001">
    <property type="protein sequence ID" value="GAA4448565.1"/>
    <property type="molecule type" value="Genomic_DNA"/>
</dbReference>
<evidence type="ECO:0000313" key="3">
    <source>
        <dbReference type="EMBL" id="GAA4448565.1"/>
    </source>
</evidence>
<protein>
    <submittedName>
        <fullName evidence="3">Uncharacterized protein</fullName>
    </submittedName>
</protein>
<evidence type="ECO:0000256" key="2">
    <source>
        <dbReference type="SAM" id="Phobius"/>
    </source>
</evidence>
<feature type="region of interest" description="Disordered" evidence="1">
    <location>
        <begin position="39"/>
        <end position="81"/>
    </location>
</feature>
<sequence length="81" mass="8927">MKNLPLIQKKSAGLPWLAVAGAAAIVGGAIWLGKRYRDQRTASDEHNRESHPASGHAHRNHFRKSAAKGNISRITHNHDML</sequence>
<keyword evidence="2" id="KW-0812">Transmembrane</keyword>
<evidence type="ECO:0000313" key="4">
    <source>
        <dbReference type="Proteomes" id="UP001501410"/>
    </source>
</evidence>
<gene>
    <name evidence="3" type="ORF">GCM10023092_01330</name>
</gene>
<feature type="compositionally biased region" description="Basic and acidic residues" evidence="1">
    <location>
        <begin position="39"/>
        <end position="51"/>
    </location>
</feature>
<dbReference type="RefSeq" id="WP_344821648.1">
    <property type="nucleotide sequence ID" value="NZ_BAABEZ010000001.1"/>
</dbReference>
<organism evidence="3 4">
    <name type="scientific">Rurimicrobium arvi</name>
    <dbReference type="NCBI Taxonomy" id="2049916"/>
    <lineage>
        <taxon>Bacteria</taxon>
        <taxon>Pseudomonadati</taxon>
        <taxon>Bacteroidota</taxon>
        <taxon>Chitinophagia</taxon>
        <taxon>Chitinophagales</taxon>
        <taxon>Chitinophagaceae</taxon>
        <taxon>Rurimicrobium</taxon>
    </lineage>
</organism>